<evidence type="ECO:0000256" key="7">
    <source>
        <dbReference type="ARBA" id="ARBA00023242"/>
    </source>
</evidence>
<dbReference type="SMART" id="SM00268">
    <property type="entry name" value="ACTIN"/>
    <property type="match status" value="1"/>
</dbReference>
<evidence type="ECO:0000256" key="2">
    <source>
        <dbReference type="ARBA" id="ARBA00004123"/>
    </source>
</evidence>
<dbReference type="SUPFAM" id="SSF53067">
    <property type="entry name" value="Actin-like ATPase domain"/>
    <property type="match status" value="2"/>
</dbReference>
<evidence type="ECO:0000256" key="6">
    <source>
        <dbReference type="ARBA" id="ARBA00023212"/>
    </source>
</evidence>
<dbReference type="FunFam" id="3.30.420.40:FF:000058">
    <property type="entry name" value="Putative actin-related protein 5"/>
    <property type="match status" value="1"/>
</dbReference>
<dbReference type="FunFam" id="2.30.36.70:FF:000003">
    <property type="entry name" value="Actin-related protein 6"/>
    <property type="match status" value="1"/>
</dbReference>
<comment type="caution">
    <text evidence="9">The sequence shown here is derived from an EMBL/GenBank/DDBJ whole genome shotgun (WGS) entry which is preliminary data.</text>
</comment>
<dbReference type="Pfam" id="PF00022">
    <property type="entry name" value="Actin"/>
    <property type="match status" value="1"/>
</dbReference>
<dbReference type="CDD" id="cd10210">
    <property type="entry name" value="ASKHA_NBD_Arp6"/>
    <property type="match status" value="1"/>
</dbReference>
<evidence type="ECO:0000313" key="9">
    <source>
        <dbReference type="EMBL" id="KAK3798022.1"/>
    </source>
</evidence>
<dbReference type="Gene3D" id="2.30.36.70">
    <property type="entry name" value="Actin, Chain A, domain 2"/>
    <property type="match status" value="1"/>
</dbReference>
<evidence type="ECO:0000256" key="5">
    <source>
        <dbReference type="ARBA" id="ARBA00022490"/>
    </source>
</evidence>
<dbReference type="GO" id="GO:0005634">
    <property type="term" value="C:nucleus"/>
    <property type="evidence" value="ECO:0007669"/>
    <property type="project" value="UniProtKB-SubCell"/>
</dbReference>
<evidence type="ECO:0000256" key="1">
    <source>
        <dbReference type="ARBA" id="ARBA00003520"/>
    </source>
</evidence>
<keyword evidence="5" id="KW-0963">Cytoplasm</keyword>
<sequence>MYLLLALQKALACQLSVPSRASSYPLRPRVSSALSTAAQSVTVEIPPIKAVDNIQATIKPAELNFKMATLILDNGAGTAKVGFSTDTEPRIIPNCVTKAKNVRTRIFIGDQIDECKDLSSLYYLLPFQKGFLVNWEIEKQVWDHMFSKDVCQVDFNETTVIVTEPFFNFPSVGEAINEVIFEEYQFQSLHRTQAPTLSCYKHQKDKETSGSLFGTLVVESGYSFSHLVPFLKNKPLKEAIVRVNVGGKVLTNHLKEVISYRQLMVMDETYVINQMKEDVCYVSTRFNKDMQIARLKGPLNTITRDYILPDYTHIKRGHVRPPEDSGKSKGDEQMIRMNNERFSVPELLFKPSDVGIQEMGISESIMHCLSLVETELAPHLLNNVLVTGGNALLPGLQDRLYQDVRSMACDDYDVGISTPKNPITYPWHAGCDFSLDPNFPSMCVSKHEYEEHGHNICSQKFNVSSTSPS</sequence>
<dbReference type="InterPro" id="IPR043129">
    <property type="entry name" value="ATPase_NBD"/>
</dbReference>
<dbReference type="Gene3D" id="3.30.420.40">
    <property type="match status" value="2"/>
</dbReference>
<evidence type="ECO:0000256" key="8">
    <source>
        <dbReference type="ARBA" id="ARBA00074635"/>
    </source>
</evidence>
<organism evidence="9 10">
    <name type="scientific">Elysia crispata</name>
    <name type="common">lettuce slug</name>
    <dbReference type="NCBI Taxonomy" id="231223"/>
    <lineage>
        <taxon>Eukaryota</taxon>
        <taxon>Metazoa</taxon>
        <taxon>Spiralia</taxon>
        <taxon>Lophotrochozoa</taxon>
        <taxon>Mollusca</taxon>
        <taxon>Gastropoda</taxon>
        <taxon>Heterobranchia</taxon>
        <taxon>Euthyneura</taxon>
        <taxon>Panpulmonata</taxon>
        <taxon>Sacoglossa</taxon>
        <taxon>Placobranchoidea</taxon>
        <taxon>Plakobranchidae</taxon>
        <taxon>Elysia</taxon>
    </lineage>
</organism>
<evidence type="ECO:0000256" key="4">
    <source>
        <dbReference type="ARBA" id="ARBA00005665"/>
    </source>
</evidence>
<dbReference type="EMBL" id="JAWDGP010000724">
    <property type="protein sequence ID" value="KAK3798022.1"/>
    <property type="molecule type" value="Genomic_DNA"/>
</dbReference>
<comment type="function">
    <text evidence="1">Actins are highly conserved proteins that are involved in various types of cell motility and are ubiquitously expressed in all eukaryotic cells.</text>
</comment>
<dbReference type="InterPro" id="IPR004000">
    <property type="entry name" value="Actin"/>
</dbReference>
<proteinExistence type="inferred from homology"/>
<reference evidence="9" key="1">
    <citation type="journal article" date="2023" name="G3 (Bethesda)">
        <title>A reference genome for the long-term kleptoplast-retaining sea slug Elysia crispata morphotype clarki.</title>
        <authorList>
            <person name="Eastman K.E."/>
            <person name="Pendleton A.L."/>
            <person name="Shaikh M.A."/>
            <person name="Suttiyut T."/>
            <person name="Ogas R."/>
            <person name="Tomko P."/>
            <person name="Gavelis G."/>
            <person name="Widhalm J.R."/>
            <person name="Wisecaver J.H."/>
        </authorList>
    </citation>
    <scope>NUCLEOTIDE SEQUENCE</scope>
    <source>
        <strain evidence="9">ECLA1</strain>
    </source>
</reference>
<comment type="subcellular location">
    <subcellularLocation>
        <location evidence="3">Cytoplasm</location>
        <location evidence="3">Cytoskeleton</location>
    </subcellularLocation>
    <subcellularLocation>
        <location evidence="2">Nucleus</location>
    </subcellularLocation>
</comment>
<keyword evidence="7" id="KW-0539">Nucleus</keyword>
<dbReference type="AlphaFoldDB" id="A0AAE1B1S8"/>
<evidence type="ECO:0000313" key="10">
    <source>
        <dbReference type="Proteomes" id="UP001283361"/>
    </source>
</evidence>
<protein>
    <recommendedName>
        <fullName evidence="8">Actin-related protein 6</fullName>
    </recommendedName>
</protein>
<accession>A0AAE1B1S8</accession>
<comment type="similarity">
    <text evidence="4">Belongs to the actin family. ARP6 subfamily.</text>
</comment>
<keyword evidence="6" id="KW-0206">Cytoskeleton</keyword>
<keyword evidence="10" id="KW-1185">Reference proteome</keyword>
<dbReference type="FunFam" id="3.90.640.10:FF:000014">
    <property type="entry name" value="Putative actin-related protein 6"/>
    <property type="match status" value="1"/>
</dbReference>
<dbReference type="Gene3D" id="3.90.640.10">
    <property type="entry name" value="Actin, Chain A, domain 4"/>
    <property type="match status" value="1"/>
</dbReference>
<dbReference type="PANTHER" id="PTHR11937">
    <property type="entry name" value="ACTIN"/>
    <property type="match status" value="1"/>
</dbReference>
<dbReference type="GO" id="GO:0005856">
    <property type="term" value="C:cytoskeleton"/>
    <property type="evidence" value="ECO:0007669"/>
    <property type="project" value="UniProtKB-SubCell"/>
</dbReference>
<dbReference type="Proteomes" id="UP001283361">
    <property type="component" value="Unassembled WGS sequence"/>
</dbReference>
<name>A0AAE1B1S8_9GAST</name>
<gene>
    <name evidence="9" type="ORF">RRG08_034583</name>
</gene>
<evidence type="ECO:0000256" key="3">
    <source>
        <dbReference type="ARBA" id="ARBA00004245"/>
    </source>
</evidence>